<evidence type="ECO:0000259" key="10">
    <source>
        <dbReference type="Pfam" id="PF00974"/>
    </source>
</evidence>
<keyword evidence="2 9" id="KW-0812">Transmembrane</keyword>
<evidence type="ECO:0000256" key="8">
    <source>
        <dbReference type="ARBA" id="ARBA00023180"/>
    </source>
</evidence>
<evidence type="ECO:0000256" key="6">
    <source>
        <dbReference type="ARBA" id="ARBA00022989"/>
    </source>
</evidence>
<evidence type="ECO:0000256" key="1">
    <source>
        <dbReference type="ARBA" id="ARBA00004563"/>
    </source>
</evidence>
<protein>
    <submittedName>
        <fullName evidence="12">Glycoprotein</fullName>
    </submittedName>
</protein>
<dbReference type="Gene3D" id="2.30.30.640">
    <property type="match status" value="1"/>
</dbReference>
<evidence type="ECO:0000256" key="4">
    <source>
        <dbReference type="ARBA" id="ARBA00022844"/>
    </source>
</evidence>
<evidence type="ECO:0000256" key="3">
    <source>
        <dbReference type="ARBA" id="ARBA00022729"/>
    </source>
</evidence>
<name>A0AAE6XNK3_9RHAB</name>
<dbReference type="Proteomes" id="UP000829973">
    <property type="component" value="Segment"/>
</dbReference>
<dbReference type="GO" id="GO:0055036">
    <property type="term" value="C:virion membrane"/>
    <property type="evidence" value="ECO:0007669"/>
    <property type="project" value="UniProtKB-SubCell"/>
</dbReference>
<feature type="domain" description="Spike glycoprotein fusion" evidence="10">
    <location>
        <begin position="75"/>
        <end position="174"/>
    </location>
</feature>
<dbReference type="Pfam" id="PF00974">
    <property type="entry name" value="Rhabdo_glycop_FD"/>
    <property type="match status" value="1"/>
</dbReference>
<dbReference type="GO" id="GO:0019031">
    <property type="term" value="C:viral envelope"/>
    <property type="evidence" value="ECO:0007669"/>
    <property type="project" value="UniProtKB-KW"/>
</dbReference>
<keyword evidence="7 9" id="KW-0472">Membrane</keyword>
<keyword evidence="8" id="KW-0325">Glycoprotein</keyword>
<evidence type="ECO:0000256" key="2">
    <source>
        <dbReference type="ARBA" id="ARBA00022692"/>
    </source>
</evidence>
<feature type="domain" description="Spike glycoprotein G central" evidence="11">
    <location>
        <begin position="268"/>
        <end position="394"/>
    </location>
</feature>
<dbReference type="EMBL" id="MN607592">
    <property type="protein sequence ID" value="QIQ19243.1"/>
    <property type="molecule type" value="Viral_cRNA"/>
</dbReference>
<dbReference type="Gene3D" id="2.30.29.130">
    <property type="match status" value="1"/>
</dbReference>
<sequence>MKIITILIIFICQINLNLTENNRKIILPKETHYDWKPAHLDKITCPKPELDWTGEYKPVVVLNVLRPPNHKIGGINGFLCHKVEWITRCEYTWYLSKTVSRRIKEETPTEAECKEAIELHKGGRETSGSFPPEECYWNSVNDESDIKVSVTEHKIGYDPYRNIGLDDILIGGYCKDRKCLTTHSSVIWIRDGDMNPCGEMTLETLTVYTTLYNYNTKKWVGSSTIKLSSLEKACTIKFCGVDGIMLSNGIWFHHNQGTDNRHLDVKEKCPENAEIGVLQPGYEIKWLDYKLIDLQREFLCLQALDKIRLQKVVTLHDLQFLRPHKAGPGAVFRVRNKTLETTHANYVEASMVDENELSRDCLAKYLNEQKKPTCIKWDNWIDLGSNKHQGLNGILEIKGSIKFPEDQLLEAEWEAEMFEYFKLDKIHHPFLQNISDMIHDDTDEDLIHDKTVNPGDAINDWITVAENKIGMFFKGIGNDLIKLFYIALIVILIIVLVKICLICKKCCKTRRKRTRNQDELIEFDSRENRNRSVFG</sequence>
<evidence type="ECO:0000256" key="9">
    <source>
        <dbReference type="SAM" id="Phobius"/>
    </source>
</evidence>
<dbReference type="RefSeq" id="YP_010800318.1">
    <property type="nucleotide sequence ID" value="NC_076841.1"/>
</dbReference>
<reference evidence="13" key="1">
    <citation type="journal article" date="2021" name="Viruses">
        <title>Characterization of Novel Rhabdoviruses in Chinese Bats.</title>
        <authorList>
            <person name="Luo D.-S."/>
            <person name="Li B."/>
            <person name="Shen X.-R."/>
            <person name="Jiang R.-D."/>
            <person name="Zhu Y."/>
            <person name="Wu J."/>
            <person name="Fan Y."/>
            <person name="Bourhy H."/>
            <person name="Hu B."/>
            <person name="Ge X.-Y."/>
            <person name="Shi Z.-L."/>
            <person name="Dacheux L."/>
        </authorList>
    </citation>
    <scope>NUCLEOTIDE SEQUENCE [LARGE SCALE GENOMIC DNA]</scope>
</reference>
<comment type="subcellular location">
    <subcellularLocation>
        <location evidence="1">Virion membrane</location>
        <topology evidence="1">Single-pass type I membrane protein</topology>
    </subcellularLocation>
</comment>
<keyword evidence="4" id="KW-0946">Virion</keyword>
<dbReference type="Pfam" id="PF24833">
    <property type="entry name" value="Rhabdo_glycop_CD"/>
    <property type="match status" value="1"/>
</dbReference>
<gene>
    <name evidence="12" type="primary">G</name>
</gene>
<dbReference type="InterPro" id="IPR001903">
    <property type="entry name" value="Rhabdo_glycop_FD"/>
</dbReference>
<keyword evidence="13" id="KW-1185">Reference proteome</keyword>
<organism evidence="12 13">
    <name type="scientific">Taiyi bat virus</name>
    <dbReference type="NCBI Taxonomy" id="2716753"/>
    <lineage>
        <taxon>Viruses</taxon>
        <taxon>Riboviria</taxon>
        <taxon>Orthornavirae</taxon>
        <taxon>Negarnaviricota</taxon>
        <taxon>Haploviricotina</taxon>
        <taxon>Monjiviricetes</taxon>
        <taxon>Mononegavirales</taxon>
        <taxon>Rhabdoviridae</taxon>
        <taxon>Alpharhabdovirinae</taxon>
        <taxon>Ledantevirus</taxon>
        <taxon>Ledantevirus taiyi</taxon>
    </lineage>
</organism>
<dbReference type="KEGG" id="vg:80538896"/>
<evidence type="ECO:0000256" key="7">
    <source>
        <dbReference type="ARBA" id="ARBA00023136"/>
    </source>
</evidence>
<accession>A0AAE6XNK3</accession>
<evidence type="ECO:0000313" key="13">
    <source>
        <dbReference type="Proteomes" id="UP000829973"/>
    </source>
</evidence>
<evidence type="ECO:0000259" key="11">
    <source>
        <dbReference type="Pfam" id="PF24833"/>
    </source>
</evidence>
<keyword evidence="5" id="KW-0261">Viral envelope protein</keyword>
<keyword evidence="6 9" id="KW-1133">Transmembrane helix</keyword>
<dbReference type="SUPFAM" id="SSF161008">
    <property type="entry name" value="Viral glycoprotein ectodomain-like"/>
    <property type="match status" value="1"/>
</dbReference>
<evidence type="ECO:0000313" key="12">
    <source>
        <dbReference type="EMBL" id="QIQ19243.1"/>
    </source>
</evidence>
<feature type="transmembrane region" description="Helical" evidence="9">
    <location>
        <begin position="483"/>
        <end position="503"/>
    </location>
</feature>
<proteinExistence type="predicted"/>
<evidence type="ECO:0000256" key="5">
    <source>
        <dbReference type="ARBA" id="ARBA00022879"/>
    </source>
</evidence>
<dbReference type="InterPro" id="IPR055447">
    <property type="entry name" value="Rhabdo_glycop_CD"/>
</dbReference>
<dbReference type="GeneID" id="80538896"/>
<keyword evidence="3" id="KW-0732">Signal</keyword>